<name>X1QNA3_9ZZZZ</name>
<accession>X1QNA3</accession>
<dbReference type="EMBL" id="BARW01002286">
    <property type="protein sequence ID" value="GAI70002.1"/>
    <property type="molecule type" value="Genomic_DNA"/>
</dbReference>
<comment type="caution">
    <text evidence="1">The sequence shown here is derived from an EMBL/GenBank/DDBJ whole genome shotgun (WGS) entry which is preliminary data.</text>
</comment>
<gene>
    <name evidence="1" type="ORF">S12H4_06494</name>
</gene>
<proteinExistence type="predicted"/>
<feature type="non-terminal residue" evidence="1">
    <location>
        <position position="1"/>
    </location>
</feature>
<organism evidence="1">
    <name type="scientific">marine sediment metagenome</name>
    <dbReference type="NCBI Taxonomy" id="412755"/>
    <lineage>
        <taxon>unclassified sequences</taxon>
        <taxon>metagenomes</taxon>
        <taxon>ecological metagenomes</taxon>
    </lineage>
</organism>
<reference evidence="1" key="1">
    <citation type="journal article" date="2014" name="Front. Microbiol.">
        <title>High frequency of phylogenetically diverse reductive dehalogenase-homologous genes in deep subseafloor sedimentary metagenomes.</title>
        <authorList>
            <person name="Kawai M."/>
            <person name="Futagami T."/>
            <person name="Toyoda A."/>
            <person name="Takaki Y."/>
            <person name="Nishi S."/>
            <person name="Hori S."/>
            <person name="Arai W."/>
            <person name="Tsubouchi T."/>
            <person name="Morono Y."/>
            <person name="Uchiyama I."/>
            <person name="Ito T."/>
            <person name="Fujiyama A."/>
            <person name="Inagaki F."/>
            <person name="Takami H."/>
        </authorList>
    </citation>
    <scope>NUCLEOTIDE SEQUENCE</scope>
    <source>
        <strain evidence="1">Expedition CK06-06</strain>
    </source>
</reference>
<protein>
    <submittedName>
        <fullName evidence="1">Uncharacterized protein</fullName>
    </submittedName>
</protein>
<sequence length="81" mass="9610">EVEEAKIKIKKQFKAHSTLVTAGYAYDLKHYLKEWRDKLEVDFLRMVDAGFGYSAVDLKLAEDLREKVHDTVHQYFKNYDL</sequence>
<dbReference type="AlphaFoldDB" id="X1QNA3"/>
<evidence type="ECO:0000313" key="1">
    <source>
        <dbReference type="EMBL" id="GAI70002.1"/>
    </source>
</evidence>